<gene>
    <name evidence="2" type="ORF">HNR07_006463</name>
</gene>
<comment type="caution">
    <text evidence="2">The sequence shown here is derived from an EMBL/GenBank/DDBJ whole genome shotgun (WGS) entry which is preliminary data.</text>
</comment>
<feature type="compositionally biased region" description="Low complexity" evidence="1">
    <location>
        <begin position="170"/>
        <end position="183"/>
    </location>
</feature>
<keyword evidence="3" id="KW-1185">Reference proteome</keyword>
<dbReference type="EMBL" id="JACHDO010000001">
    <property type="protein sequence ID" value="MBB5495326.1"/>
    <property type="molecule type" value="Genomic_DNA"/>
</dbReference>
<sequence length="270" mass="29704">MHPRVSLCAPLVKIGLQQSAMTTCQAERTWACDIARYERDPPPAVTPVRTALTRLARWSPRVAAPVYYRISAAPRSMLEPRYPSSILTARRNRRRNPAVGPSVRPRIRPFRVFCRFSGAPGVAHILRGSPPRRPPPDRRRGWSRHPSALPQAREPASTSENPLPGPGRAPTPSAGPALPLAPLPQTLPYLTETLSSPTRRGAPSRRLIRHIRHPSGLCDHGDHCALWPLRPGRALQTHGPCRCARRGHSLRERVRCISRGNAGPAGIPGS</sequence>
<accession>A0A840WUV2</accession>
<proteinExistence type="predicted"/>
<feature type="region of interest" description="Disordered" evidence="1">
    <location>
        <begin position="123"/>
        <end position="183"/>
    </location>
</feature>
<evidence type="ECO:0000313" key="3">
    <source>
        <dbReference type="Proteomes" id="UP000579647"/>
    </source>
</evidence>
<protein>
    <submittedName>
        <fullName evidence="2">Uncharacterized protein</fullName>
    </submittedName>
</protein>
<evidence type="ECO:0000313" key="2">
    <source>
        <dbReference type="EMBL" id="MBB5495326.1"/>
    </source>
</evidence>
<reference evidence="2 3" key="1">
    <citation type="submission" date="2020-08" db="EMBL/GenBank/DDBJ databases">
        <title>Sequencing the genomes of 1000 actinobacteria strains.</title>
        <authorList>
            <person name="Klenk H.-P."/>
        </authorList>
    </citation>
    <scope>NUCLEOTIDE SEQUENCE [LARGE SCALE GENOMIC DNA]</scope>
    <source>
        <strain evidence="2 3">DSM 44598</strain>
    </source>
</reference>
<dbReference type="AlphaFoldDB" id="A0A840WUV2"/>
<name>A0A840WUV2_9ACTN</name>
<dbReference type="Proteomes" id="UP000579647">
    <property type="component" value="Unassembled WGS sequence"/>
</dbReference>
<organism evidence="2 3">
    <name type="scientific">Nocardiopsis metallicus</name>
    <dbReference type="NCBI Taxonomy" id="179819"/>
    <lineage>
        <taxon>Bacteria</taxon>
        <taxon>Bacillati</taxon>
        <taxon>Actinomycetota</taxon>
        <taxon>Actinomycetes</taxon>
        <taxon>Streptosporangiales</taxon>
        <taxon>Nocardiopsidaceae</taxon>
        <taxon>Nocardiopsis</taxon>
    </lineage>
</organism>
<evidence type="ECO:0000256" key="1">
    <source>
        <dbReference type="SAM" id="MobiDB-lite"/>
    </source>
</evidence>